<evidence type="ECO:0000313" key="4">
    <source>
        <dbReference type="EMBL" id="KZO97106.1"/>
    </source>
</evidence>
<organism evidence="4 5">
    <name type="scientific">Calocera viscosa (strain TUFC12733)</name>
    <dbReference type="NCBI Taxonomy" id="1330018"/>
    <lineage>
        <taxon>Eukaryota</taxon>
        <taxon>Fungi</taxon>
        <taxon>Dikarya</taxon>
        <taxon>Basidiomycota</taxon>
        <taxon>Agaricomycotina</taxon>
        <taxon>Dacrymycetes</taxon>
        <taxon>Dacrymycetales</taxon>
        <taxon>Dacrymycetaceae</taxon>
        <taxon>Calocera</taxon>
    </lineage>
</organism>
<sequence>MQTLTPFRYRSLPWKILYLATVIPLALFVQLPWLCLLHLFPSRRPRRSWSLLRTLTVFAVRIFCTTLYDIGFEFMYTDPTERPRNAEKRGWVRIPAVPQKIQGDILELAKKNKVDIDCPIGGYWFGDCGPDGTAGQLAGEGEKVMLYFHSGGYVLGKANDLGAMTVIYSLRSMRILFKRLLSVEYHVAKSAPFEPSGAWPTQIVDGIASYAYLLSLGFKPENVILCGDSAGGSIAFSLAHYLVNHPEAGLAPPAGLLLLSPHMDYTVSSRGPDSSFEKNQATDGAVIVFRSEYTVHSLRGQLSVSEFSADPLCSPGSLNARPSPGSFEGMPKTFIHACGAELALDSIRTFRDRMWADNGKERVEYLETRDVTHDLLAIWQEPERTRLLGVLSEWLRAFEKV</sequence>
<keyword evidence="5" id="KW-1185">Reference proteome</keyword>
<name>A0A167MVT8_CALVF</name>
<feature type="domain" description="Alpha/beta hydrolase fold-3" evidence="3">
    <location>
        <begin position="145"/>
        <end position="375"/>
    </location>
</feature>
<dbReference type="SUPFAM" id="SSF53474">
    <property type="entry name" value="alpha/beta-Hydrolases"/>
    <property type="match status" value="1"/>
</dbReference>
<gene>
    <name evidence="4" type="ORF">CALVIDRAFT_554727</name>
</gene>
<evidence type="ECO:0000256" key="1">
    <source>
        <dbReference type="ARBA" id="ARBA00022801"/>
    </source>
</evidence>
<dbReference type="EMBL" id="KV417281">
    <property type="protein sequence ID" value="KZO97106.1"/>
    <property type="molecule type" value="Genomic_DNA"/>
</dbReference>
<dbReference type="Pfam" id="PF07859">
    <property type="entry name" value="Abhydrolase_3"/>
    <property type="match status" value="1"/>
</dbReference>
<evidence type="ECO:0000259" key="3">
    <source>
        <dbReference type="Pfam" id="PF07859"/>
    </source>
</evidence>
<feature type="transmembrane region" description="Helical" evidence="2">
    <location>
        <begin position="52"/>
        <end position="76"/>
    </location>
</feature>
<proteinExistence type="predicted"/>
<dbReference type="InterPro" id="IPR050300">
    <property type="entry name" value="GDXG_lipolytic_enzyme"/>
</dbReference>
<evidence type="ECO:0000313" key="5">
    <source>
        <dbReference type="Proteomes" id="UP000076738"/>
    </source>
</evidence>
<keyword evidence="2" id="KW-0812">Transmembrane</keyword>
<dbReference type="Proteomes" id="UP000076738">
    <property type="component" value="Unassembled WGS sequence"/>
</dbReference>
<dbReference type="PANTHER" id="PTHR48081:SF8">
    <property type="entry name" value="ALPHA_BETA HYDROLASE FOLD-3 DOMAIN-CONTAINING PROTEIN-RELATED"/>
    <property type="match status" value="1"/>
</dbReference>
<keyword evidence="2" id="KW-0472">Membrane</keyword>
<dbReference type="PANTHER" id="PTHR48081">
    <property type="entry name" value="AB HYDROLASE SUPERFAMILY PROTEIN C4A8.06C"/>
    <property type="match status" value="1"/>
</dbReference>
<dbReference type="STRING" id="1330018.A0A167MVT8"/>
<keyword evidence="1 4" id="KW-0378">Hydrolase</keyword>
<dbReference type="InterPro" id="IPR013094">
    <property type="entry name" value="AB_hydrolase_3"/>
</dbReference>
<dbReference type="OrthoDB" id="2152029at2759"/>
<evidence type="ECO:0000256" key="2">
    <source>
        <dbReference type="SAM" id="Phobius"/>
    </source>
</evidence>
<dbReference type="GO" id="GO:0016787">
    <property type="term" value="F:hydrolase activity"/>
    <property type="evidence" value="ECO:0007669"/>
    <property type="project" value="UniProtKB-KW"/>
</dbReference>
<keyword evidence="2" id="KW-1133">Transmembrane helix</keyword>
<accession>A0A167MVT8</accession>
<dbReference type="AlphaFoldDB" id="A0A167MVT8"/>
<dbReference type="InterPro" id="IPR029058">
    <property type="entry name" value="AB_hydrolase_fold"/>
</dbReference>
<protein>
    <submittedName>
        <fullName evidence="4">Alpha/beta-hydrolase</fullName>
    </submittedName>
</protein>
<reference evidence="4 5" key="1">
    <citation type="journal article" date="2016" name="Mol. Biol. Evol.">
        <title>Comparative Genomics of Early-Diverging Mushroom-Forming Fungi Provides Insights into the Origins of Lignocellulose Decay Capabilities.</title>
        <authorList>
            <person name="Nagy L.G."/>
            <person name="Riley R."/>
            <person name="Tritt A."/>
            <person name="Adam C."/>
            <person name="Daum C."/>
            <person name="Floudas D."/>
            <person name="Sun H."/>
            <person name="Yadav J.S."/>
            <person name="Pangilinan J."/>
            <person name="Larsson K.H."/>
            <person name="Matsuura K."/>
            <person name="Barry K."/>
            <person name="Labutti K."/>
            <person name="Kuo R."/>
            <person name="Ohm R.A."/>
            <person name="Bhattacharya S.S."/>
            <person name="Shirouzu T."/>
            <person name="Yoshinaga Y."/>
            <person name="Martin F.M."/>
            <person name="Grigoriev I.V."/>
            <person name="Hibbett D.S."/>
        </authorList>
    </citation>
    <scope>NUCLEOTIDE SEQUENCE [LARGE SCALE GENOMIC DNA]</scope>
    <source>
        <strain evidence="4 5">TUFC12733</strain>
    </source>
</reference>
<dbReference type="Gene3D" id="3.40.50.1820">
    <property type="entry name" value="alpha/beta hydrolase"/>
    <property type="match status" value="1"/>
</dbReference>
<feature type="transmembrane region" description="Helical" evidence="2">
    <location>
        <begin position="16"/>
        <end position="40"/>
    </location>
</feature>